<keyword evidence="1" id="KW-0418">Kinase</keyword>
<dbReference type="PANTHER" id="PTHR45748:SF7">
    <property type="entry name" value="1-PHOSPHATIDYLINOSITOL 3-PHOSPHATE 5-KINASE-RELATED"/>
    <property type="match status" value="1"/>
</dbReference>
<dbReference type="Gene3D" id="3.30.800.10">
    <property type="entry name" value="Phosphatidylinositol Phosphate Kinase II Beta"/>
    <property type="match status" value="1"/>
</dbReference>
<dbReference type="PROSITE" id="PS51455">
    <property type="entry name" value="PIPK"/>
    <property type="match status" value="1"/>
</dbReference>
<dbReference type="SUPFAM" id="SSF56104">
    <property type="entry name" value="SAICAR synthase-like"/>
    <property type="match status" value="1"/>
</dbReference>
<name>A0AAV4BTQ3_9GAST</name>
<dbReference type="GO" id="GO:0000285">
    <property type="term" value="F:1-phosphatidylinositol-3-phosphate 5-kinase activity"/>
    <property type="evidence" value="ECO:0007669"/>
    <property type="project" value="TreeGrafter"/>
</dbReference>
<organism evidence="4 5">
    <name type="scientific">Plakobranchus ocellatus</name>
    <dbReference type="NCBI Taxonomy" id="259542"/>
    <lineage>
        <taxon>Eukaryota</taxon>
        <taxon>Metazoa</taxon>
        <taxon>Spiralia</taxon>
        <taxon>Lophotrochozoa</taxon>
        <taxon>Mollusca</taxon>
        <taxon>Gastropoda</taxon>
        <taxon>Heterobranchia</taxon>
        <taxon>Euthyneura</taxon>
        <taxon>Panpulmonata</taxon>
        <taxon>Sacoglossa</taxon>
        <taxon>Placobranchoidea</taxon>
        <taxon>Plakobranchidae</taxon>
        <taxon>Plakobranchus</taxon>
    </lineage>
</organism>
<evidence type="ECO:0000313" key="5">
    <source>
        <dbReference type="Proteomes" id="UP000735302"/>
    </source>
</evidence>
<dbReference type="Pfam" id="PF01504">
    <property type="entry name" value="PIP5K"/>
    <property type="match status" value="1"/>
</dbReference>
<accession>A0AAV4BTQ3</accession>
<reference evidence="4 5" key="1">
    <citation type="journal article" date="2021" name="Elife">
        <title>Chloroplast acquisition without the gene transfer in kleptoplastic sea slugs, Plakobranchus ocellatus.</title>
        <authorList>
            <person name="Maeda T."/>
            <person name="Takahashi S."/>
            <person name="Yoshida T."/>
            <person name="Shimamura S."/>
            <person name="Takaki Y."/>
            <person name="Nagai Y."/>
            <person name="Toyoda A."/>
            <person name="Suzuki Y."/>
            <person name="Arimoto A."/>
            <person name="Ishii H."/>
            <person name="Satoh N."/>
            <person name="Nishiyama T."/>
            <person name="Hasebe M."/>
            <person name="Maruyama T."/>
            <person name="Minagawa J."/>
            <person name="Obokata J."/>
            <person name="Shigenobu S."/>
        </authorList>
    </citation>
    <scope>NUCLEOTIDE SEQUENCE [LARGE SCALE GENOMIC DNA]</scope>
</reference>
<keyword evidence="5" id="KW-1185">Reference proteome</keyword>
<proteinExistence type="predicted"/>
<dbReference type="GO" id="GO:0046854">
    <property type="term" value="P:phosphatidylinositol phosphate biosynthetic process"/>
    <property type="evidence" value="ECO:0007669"/>
    <property type="project" value="TreeGrafter"/>
</dbReference>
<keyword evidence="1" id="KW-0067">ATP-binding</keyword>
<evidence type="ECO:0000259" key="3">
    <source>
        <dbReference type="PROSITE" id="PS51455"/>
    </source>
</evidence>
<evidence type="ECO:0000256" key="1">
    <source>
        <dbReference type="PROSITE-ProRule" id="PRU00781"/>
    </source>
</evidence>
<dbReference type="InterPro" id="IPR027484">
    <property type="entry name" value="PInositol-4-P-5-kinase_N"/>
</dbReference>
<dbReference type="GO" id="GO:0005524">
    <property type="term" value="F:ATP binding"/>
    <property type="evidence" value="ECO:0007669"/>
    <property type="project" value="UniProtKB-UniRule"/>
</dbReference>
<gene>
    <name evidence="4" type="ORF">PoB_005036100</name>
</gene>
<evidence type="ECO:0000313" key="4">
    <source>
        <dbReference type="EMBL" id="GFO23856.1"/>
    </source>
</evidence>
<keyword evidence="1" id="KW-0808">Transferase</keyword>
<sequence>FIRSLSRCKPWEAKGGKSGSAFSKTDDDRFILKQMSNMEVDSFEKFGPQYFQYLKTCLSEEVKMRGRESQRYKET</sequence>
<dbReference type="EMBL" id="BLXT01005543">
    <property type="protein sequence ID" value="GFO23856.1"/>
    <property type="molecule type" value="Genomic_DNA"/>
</dbReference>
<keyword evidence="1" id="KW-0547">Nucleotide-binding</keyword>
<dbReference type="PANTHER" id="PTHR45748">
    <property type="entry name" value="1-PHOSPHATIDYLINOSITOL 3-PHOSPHATE 5-KINASE-RELATED"/>
    <property type="match status" value="1"/>
</dbReference>
<comment type="caution">
    <text evidence="4">The sequence shown here is derived from an EMBL/GenBank/DDBJ whole genome shotgun (WGS) entry which is preliminary data.</text>
</comment>
<feature type="non-terminal residue" evidence="4">
    <location>
        <position position="1"/>
    </location>
</feature>
<evidence type="ECO:0000256" key="2">
    <source>
        <dbReference type="SAM" id="MobiDB-lite"/>
    </source>
</evidence>
<dbReference type="InterPro" id="IPR002498">
    <property type="entry name" value="PInositol-4-P-4/5-kinase_core"/>
</dbReference>
<protein>
    <submittedName>
        <fullName evidence="4">1-phosphatidylinositol-3-phosphate 5-kinase</fullName>
    </submittedName>
</protein>
<feature type="region of interest" description="Disordered" evidence="2">
    <location>
        <begin position="1"/>
        <end position="24"/>
    </location>
</feature>
<dbReference type="AlphaFoldDB" id="A0AAV4BTQ3"/>
<dbReference type="Proteomes" id="UP000735302">
    <property type="component" value="Unassembled WGS sequence"/>
</dbReference>
<dbReference type="GO" id="GO:0010008">
    <property type="term" value="C:endosome membrane"/>
    <property type="evidence" value="ECO:0007669"/>
    <property type="project" value="TreeGrafter"/>
</dbReference>
<feature type="domain" description="PIPK" evidence="3">
    <location>
        <begin position="1"/>
        <end position="75"/>
    </location>
</feature>